<evidence type="ECO:0000256" key="1">
    <source>
        <dbReference type="SAM" id="MobiDB-lite"/>
    </source>
</evidence>
<gene>
    <name evidence="2" type="ORF">ETH_00041720</name>
</gene>
<reference evidence="2" key="2">
    <citation type="submission" date="2013-10" db="EMBL/GenBank/DDBJ databases">
        <authorList>
            <person name="Aslett M."/>
        </authorList>
    </citation>
    <scope>NUCLEOTIDE SEQUENCE [LARGE SCALE GENOMIC DNA]</scope>
    <source>
        <strain evidence="2">Houghton</strain>
    </source>
</reference>
<keyword evidence="3" id="KW-1185">Reference proteome</keyword>
<organism evidence="2 3">
    <name type="scientific">Eimeria tenella</name>
    <name type="common">Coccidian parasite</name>
    <dbReference type="NCBI Taxonomy" id="5802"/>
    <lineage>
        <taxon>Eukaryota</taxon>
        <taxon>Sar</taxon>
        <taxon>Alveolata</taxon>
        <taxon>Apicomplexa</taxon>
        <taxon>Conoidasida</taxon>
        <taxon>Coccidia</taxon>
        <taxon>Eucoccidiorida</taxon>
        <taxon>Eimeriorina</taxon>
        <taxon>Eimeriidae</taxon>
        <taxon>Eimeria</taxon>
    </lineage>
</organism>
<evidence type="ECO:0000313" key="2">
    <source>
        <dbReference type="EMBL" id="CDJ39115.1"/>
    </source>
</evidence>
<dbReference type="AlphaFoldDB" id="U6KUD0"/>
<feature type="region of interest" description="Disordered" evidence="1">
    <location>
        <begin position="1"/>
        <end position="26"/>
    </location>
</feature>
<name>U6KUD0_EIMTE</name>
<dbReference type="EMBL" id="HG674146">
    <property type="protein sequence ID" value="CDJ39115.1"/>
    <property type="molecule type" value="Genomic_DNA"/>
</dbReference>
<dbReference type="Proteomes" id="UP000030747">
    <property type="component" value="Unassembled WGS sequence"/>
</dbReference>
<evidence type="ECO:0000313" key="3">
    <source>
        <dbReference type="Proteomes" id="UP000030747"/>
    </source>
</evidence>
<reference evidence="2" key="1">
    <citation type="submission" date="2013-10" db="EMBL/GenBank/DDBJ databases">
        <title>Genomic analysis of the causative agents of coccidiosis in chickens.</title>
        <authorList>
            <person name="Reid A.J."/>
            <person name="Blake D."/>
            <person name="Billington K."/>
            <person name="Browne H."/>
            <person name="Dunn M."/>
            <person name="Hung S."/>
            <person name="Kawahara F."/>
            <person name="Miranda-Saavedra D."/>
            <person name="Mourier T."/>
            <person name="Nagra H."/>
            <person name="Otto T.D."/>
            <person name="Rawlings N."/>
            <person name="Sanchez A."/>
            <person name="Sanders M."/>
            <person name="Subramaniam C."/>
            <person name="Tay Y."/>
            <person name="Dear P."/>
            <person name="Doerig C."/>
            <person name="Gruber A."/>
            <person name="Parkinson J."/>
            <person name="Shirley M."/>
            <person name="Wan K.L."/>
            <person name="Berriman M."/>
            <person name="Tomley F."/>
            <person name="Pain A."/>
        </authorList>
    </citation>
    <scope>NUCLEOTIDE SEQUENCE [LARGE SCALE GENOMIC DNA]</scope>
    <source>
        <strain evidence="2">Houghton</strain>
    </source>
</reference>
<feature type="non-terminal residue" evidence="2">
    <location>
        <position position="26"/>
    </location>
</feature>
<protein>
    <submittedName>
        <fullName evidence="2">Uncharacterized protein</fullName>
    </submittedName>
</protein>
<accession>U6KUD0</accession>
<sequence>MPALEGPPKQQRRLRSSRSGDLRNNE</sequence>
<proteinExistence type="predicted"/>